<gene>
    <name evidence="2" type="ORF">TRAES_3BF116200050CFD_c1</name>
</gene>
<dbReference type="AlphaFoldDB" id="A0A077RRM1"/>
<reference evidence="2" key="1">
    <citation type="journal article" date="2014" name="Science">
        <title>Structural and functional partitioning of bread wheat chromosome 3B.</title>
        <authorList>
            <person name="Choulet F."/>
            <person name="Alberti A."/>
            <person name="Theil S."/>
            <person name="Glover N."/>
            <person name="Barbe V."/>
            <person name="Daron J."/>
            <person name="Pingault L."/>
            <person name="Sourdille P."/>
            <person name="Couloux A."/>
            <person name="Paux E."/>
            <person name="Leroy P."/>
            <person name="Mangenot S."/>
            <person name="Guilhot N."/>
            <person name="Le Gouis J."/>
            <person name="Balfourier F."/>
            <person name="Alaux M."/>
            <person name="Jamilloux V."/>
            <person name="Poulain J."/>
            <person name="Durand C."/>
            <person name="Bellec A."/>
            <person name="Gaspin C."/>
            <person name="Safar J."/>
            <person name="Dolezel J."/>
            <person name="Rogers J."/>
            <person name="Vandepoele K."/>
            <person name="Aury J.M."/>
            <person name="Mayer K."/>
            <person name="Berges H."/>
            <person name="Quesneville H."/>
            <person name="Wincker P."/>
            <person name="Feuillet C."/>
        </authorList>
    </citation>
    <scope>NUCLEOTIDE SEQUENCE</scope>
</reference>
<dbReference type="SUPFAM" id="SSF81383">
    <property type="entry name" value="F-box domain"/>
    <property type="match status" value="1"/>
</dbReference>
<dbReference type="PANTHER" id="PTHR32141">
    <property type="match status" value="1"/>
</dbReference>
<dbReference type="EMBL" id="HG670306">
    <property type="protein sequence ID" value="CDM82870.1"/>
    <property type="molecule type" value="Genomic_DNA"/>
</dbReference>
<proteinExistence type="predicted"/>
<dbReference type="PROSITE" id="PS50181">
    <property type="entry name" value="FBOX"/>
    <property type="match status" value="1"/>
</dbReference>
<sequence length="504" mass="56192">MAGGVDRLSDLPDELLLRVLRFVPAKKAAATAALSRRWRSPLWRSSGAVNLETFVEGYEYDDDYSSRYVRYERKEAAKALFFSRRDAFVSAAVAALDAADVPVTRLTLRLKYSYLDSIWMFLDLDPDRYRGLPSPDGHVLASLLSHQAARRVEELRLVDVEYDGSRGHTHDRQEGEVDVTLSVGALVGVFVLSLGALPSENLRLLDLANCCELVPPPPAAAVVFPRLSSLRMRRCTTRLDTLQSLVDAAPALATVRLESVVVAQHDHRCRPLKKPCSASQRPPCSSWRAEKAAIAAVPVEIDAPRLRRFRYKGLLRPFSLSPRPPDLAHADLHFVPRGRDERGNKIEILAGNIIFHGRGNKTGSRDLEPLWRFLGNFTGAKELKLSINPPEDMAVLTEARRAELLPAFSILERLELNGVHRPKGKTAAVAIANLLRCCPALRDLRINLTAEHHYPNYLHDQDLFLESKFRADGEKCIHRLVLQVLVCADALPSPVIRVPSTTDV</sequence>
<evidence type="ECO:0000313" key="2">
    <source>
        <dbReference type="EMBL" id="CDM82870.1"/>
    </source>
</evidence>
<feature type="domain" description="F-box" evidence="1">
    <location>
        <begin position="5"/>
        <end position="40"/>
    </location>
</feature>
<dbReference type="Gene3D" id="1.20.1280.50">
    <property type="match status" value="1"/>
</dbReference>
<dbReference type="Gene3D" id="3.80.10.10">
    <property type="entry name" value="Ribonuclease Inhibitor"/>
    <property type="match status" value="1"/>
</dbReference>
<dbReference type="Pfam" id="PF00646">
    <property type="entry name" value="F-box"/>
    <property type="match status" value="1"/>
</dbReference>
<dbReference type="SUPFAM" id="SSF52047">
    <property type="entry name" value="RNI-like"/>
    <property type="match status" value="1"/>
</dbReference>
<dbReference type="InterPro" id="IPR036047">
    <property type="entry name" value="F-box-like_dom_sf"/>
</dbReference>
<dbReference type="HOGENOM" id="CLU_024602_1_0_1"/>
<dbReference type="InterPro" id="IPR032675">
    <property type="entry name" value="LRR_dom_sf"/>
</dbReference>
<dbReference type="PANTHER" id="PTHR32141:SF26">
    <property type="entry name" value="OS08G0328600 PROTEIN"/>
    <property type="match status" value="1"/>
</dbReference>
<evidence type="ECO:0000259" key="1">
    <source>
        <dbReference type="PROSITE" id="PS50181"/>
    </source>
</evidence>
<organism evidence="2">
    <name type="scientific">Triticum aestivum</name>
    <name type="common">Wheat</name>
    <dbReference type="NCBI Taxonomy" id="4565"/>
    <lineage>
        <taxon>Eukaryota</taxon>
        <taxon>Viridiplantae</taxon>
        <taxon>Streptophyta</taxon>
        <taxon>Embryophyta</taxon>
        <taxon>Tracheophyta</taxon>
        <taxon>Spermatophyta</taxon>
        <taxon>Magnoliopsida</taxon>
        <taxon>Liliopsida</taxon>
        <taxon>Poales</taxon>
        <taxon>Poaceae</taxon>
        <taxon>BOP clade</taxon>
        <taxon>Pooideae</taxon>
        <taxon>Triticodae</taxon>
        <taxon>Triticeae</taxon>
        <taxon>Triticinae</taxon>
        <taxon>Triticum</taxon>
    </lineage>
</organism>
<dbReference type="InterPro" id="IPR001810">
    <property type="entry name" value="F-box_dom"/>
</dbReference>
<name>A0A077RRM1_WHEAT</name>
<protein>
    <recommendedName>
        <fullName evidence="1">F-box domain-containing protein</fullName>
    </recommendedName>
</protein>
<accession>A0A077RRM1</accession>
<dbReference type="InterPro" id="IPR055302">
    <property type="entry name" value="F-box_dom-containing"/>
</dbReference>